<evidence type="ECO:0008006" key="4">
    <source>
        <dbReference type="Google" id="ProtNLM"/>
    </source>
</evidence>
<dbReference type="PANTHER" id="PTHR38477:SF1">
    <property type="entry name" value="MUREIN L,D-TRANSPEPTIDASE CATALYTIC DOMAIN FAMILY PROTEIN"/>
    <property type="match status" value="1"/>
</dbReference>
<feature type="signal peptide" evidence="1">
    <location>
        <begin position="1"/>
        <end position="19"/>
    </location>
</feature>
<dbReference type="Pfam" id="PF13645">
    <property type="entry name" value="YkuD_2"/>
    <property type="match status" value="1"/>
</dbReference>
<dbReference type="RefSeq" id="WP_172433254.1">
    <property type="nucleotide sequence ID" value="NZ_AP022642.1"/>
</dbReference>
<accession>A0A679GKU3</accession>
<dbReference type="KEGG" id="poj:PtoMrB4_21760"/>
<dbReference type="GeneID" id="57397397"/>
<feature type="chain" id="PRO_5025667816" description="L,D-transpeptidase catalytic domain" evidence="1">
    <location>
        <begin position="20"/>
        <end position="193"/>
    </location>
</feature>
<protein>
    <recommendedName>
        <fullName evidence="4">L,D-transpeptidase catalytic domain</fullName>
    </recommendedName>
</protein>
<name>A0A679GKU3_9GAMM</name>
<proteinExistence type="predicted"/>
<dbReference type="PANTHER" id="PTHR38477">
    <property type="entry name" value="HYPOTHETICAL EXPORTED PROTEIN"/>
    <property type="match status" value="1"/>
</dbReference>
<evidence type="ECO:0000313" key="3">
    <source>
        <dbReference type="Proteomes" id="UP000501237"/>
    </source>
</evidence>
<evidence type="ECO:0000256" key="1">
    <source>
        <dbReference type="SAM" id="SignalP"/>
    </source>
</evidence>
<keyword evidence="1" id="KW-0732">Signal</keyword>
<gene>
    <name evidence="2" type="ORF">PtoMrB4_21760</name>
</gene>
<dbReference type="InterPro" id="IPR032676">
    <property type="entry name" value="YkuD_2"/>
</dbReference>
<evidence type="ECO:0000313" key="2">
    <source>
        <dbReference type="EMBL" id="BCA28199.1"/>
    </source>
</evidence>
<reference evidence="2 3" key="1">
    <citation type="journal article" date="2020" name="Microbiol. Resour. Announc.">
        <title>Complete genome sequence of Pseudomonas otitidis strain MrB4, isolated from Lake Biwa in Japan.</title>
        <authorList>
            <person name="Miyazaki K."/>
            <person name="Hase E."/>
            <person name="Maruya T."/>
        </authorList>
    </citation>
    <scope>NUCLEOTIDE SEQUENCE [LARGE SCALE GENOMIC DNA]</scope>
    <source>
        <strain evidence="2 3">MrB4</strain>
    </source>
</reference>
<organism evidence="2 3">
    <name type="scientific">Metapseudomonas otitidis</name>
    <dbReference type="NCBI Taxonomy" id="319939"/>
    <lineage>
        <taxon>Bacteria</taxon>
        <taxon>Pseudomonadati</taxon>
        <taxon>Pseudomonadota</taxon>
        <taxon>Gammaproteobacteria</taxon>
        <taxon>Pseudomonadales</taxon>
        <taxon>Pseudomonadaceae</taxon>
        <taxon>Metapseudomonas</taxon>
    </lineage>
</organism>
<dbReference type="AlphaFoldDB" id="A0A679GKU3"/>
<dbReference type="Proteomes" id="UP000501237">
    <property type="component" value="Chromosome"/>
</dbReference>
<sequence length="193" mass="21506">MRRSLAVLLLLLLPVAALADDLRQWVPARELPGILERLRRDHHPHFAVVDYGQRSSEPRFLLFERRSHALLGRFRVAHGRGSDADHDGYAERFSDRPGSLASSLGVFRTTEVFQSEAPGHGLSMRLEGLSRSNRNAMARAIVVHARDYMERDFIEAHGVAGRSNGCLVLASADRDRVIRQLQGGALIFAIGPH</sequence>
<dbReference type="EMBL" id="AP022642">
    <property type="protein sequence ID" value="BCA28199.1"/>
    <property type="molecule type" value="Genomic_DNA"/>
</dbReference>